<proteinExistence type="predicted"/>
<dbReference type="RefSeq" id="XP_022660576.1">
    <property type="nucleotide sequence ID" value="XM_022804841.1"/>
</dbReference>
<organism evidence="1 2">
    <name type="scientific">Varroa destructor</name>
    <name type="common">Honeybee mite</name>
    <dbReference type="NCBI Taxonomy" id="109461"/>
    <lineage>
        <taxon>Eukaryota</taxon>
        <taxon>Metazoa</taxon>
        <taxon>Ecdysozoa</taxon>
        <taxon>Arthropoda</taxon>
        <taxon>Chelicerata</taxon>
        <taxon>Arachnida</taxon>
        <taxon>Acari</taxon>
        <taxon>Parasitiformes</taxon>
        <taxon>Mesostigmata</taxon>
        <taxon>Gamasina</taxon>
        <taxon>Dermanyssoidea</taxon>
        <taxon>Varroidae</taxon>
        <taxon>Varroa</taxon>
    </lineage>
</organism>
<dbReference type="InParanoid" id="A0A7M7K530"/>
<dbReference type="EnsemblMetazoa" id="XM_022804842">
    <property type="protein sequence ID" value="XP_022660577"/>
    <property type="gene ID" value="LOC111250113"/>
</dbReference>
<dbReference type="EnsemblMetazoa" id="XM_022804841">
    <property type="protein sequence ID" value="XP_022660576"/>
    <property type="gene ID" value="LOC111250113"/>
</dbReference>
<dbReference type="KEGG" id="vde:111250113"/>
<dbReference type="OrthoDB" id="6525657at2759"/>
<accession>A0A7M7K530</accession>
<dbReference type="RefSeq" id="XP_022660577.1">
    <property type="nucleotide sequence ID" value="XM_022804842.1"/>
</dbReference>
<evidence type="ECO:0000313" key="1">
    <source>
        <dbReference type="EnsemblMetazoa" id="XP_022660577"/>
    </source>
</evidence>
<reference evidence="1" key="1">
    <citation type="submission" date="2021-01" db="UniProtKB">
        <authorList>
            <consortium name="EnsemblMetazoa"/>
        </authorList>
    </citation>
    <scope>IDENTIFICATION</scope>
</reference>
<sequence length="330" mass="38388">MERALSVHLLHELINLMKTYILRLEVFERTFHYSGEKMALSIMKNLTAIRLANEQGLAKLQTGLAKEDRTQCEEFTFLLSVWKTERMKILYSVALQHMQEGSTLCLGWKNRPDVLQTMAQHNVNIMARILHTFQYKGKENKAHISIFTYPGLIKDHLFNLKSILNECLKESVRRKRKSTKIIETVIRRLDSLIVWLENSLTLLPTMKNMNASIVPEREHRAAAPEPLLRKGVFSLLVHNNLDAEEAHIFLGSKHILFRLTYNSFFKNDKWEFGRIEKLDVEEGDDDYTFNLSGVGLRKILIAKTVEIRDDWMEAIMDLQDLQSSTKAEQE</sequence>
<dbReference type="GeneID" id="111250113"/>
<dbReference type="AlphaFoldDB" id="A0A7M7K530"/>
<evidence type="ECO:0000313" key="2">
    <source>
        <dbReference type="Proteomes" id="UP000594260"/>
    </source>
</evidence>
<name>A0A7M7K530_VARDE</name>
<keyword evidence="2" id="KW-1185">Reference proteome</keyword>
<dbReference type="SUPFAM" id="SSF50729">
    <property type="entry name" value="PH domain-like"/>
    <property type="match status" value="1"/>
</dbReference>
<dbReference type="Proteomes" id="UP000594260">
    <property type="component" value="Unplaced"/>
</dbReference>
<protein>
    <submittedName>
        <fullName evidence="1">Uncharacterized protein</fullName>
    </submittedName>
</protein>